<evidence type="ECO:0000313" key="1">
    <source>
        <dbReference type="EMBL" id="GAH28143.1"/>
    </source>
</evidence>
<protein>
    <submittedName>
        <fullName evidence="1">Uncharacterized protein</fullName>
    </submittedName>
</protein>
<proteinExistence type="predicted"/>
<sequence>MVDTRLLRGRKAGDGNKDDFIMNPWDLNEYYLFLLSDEANRINDELIYTQNFQQVKKIIDEAPTDKKENWEIFQEYLEEKNPKLFNSVKKLRKFIEFLLLRSK</sequence>
<organism evidence="1">
    <name type="scientific">marine sediment metagenome</name>
    <dbReference type="NCBI Taxonomy" id="412755"/>
    <lineage>
        <taxon>unclassified sequences</taxon>
        <taxon>metagenomes</taxon>
        <taxon>ecological metagenomes</taxon>
    </lineage>
</organism>
<dbReference type="EMBL" id="BARU01003848">
    <property type="protein sequence ID" value="GAH28143.1"/>
    <property type="molecule type" value="Genomic_DNA"/>
</dbReference>
<reference evidence="1" key="1">
    <citation type="journal article" date="2014" name="Front. Microbiol.">
        <title>High frequency of phylogenetically diverse reductive dehalogenase-homologous genes in deep subseafloor sedimentary metagenomes.</title>
        <authorList>
            <person name="Kawai M."/>
            <person name="Futagami T."/>
            <person name="Toyoda A."/>
            <person name="Takaki Y."/>
            <person name="Nishi S."/>
            <person name="Hori S."/>
            <person name="Arai W."/>
            <person name="Tsubouchi T."/>
            <person name="Morono Y."/>
            <person name="Uchiyama I."/>
            <person name="Ito T."/>
            <person name="Fujiyama A."/>
            <person name="Inagaki F."/>
            <person name="Takami H."/>
        </authorList>
    </citation>
    <scope>NUCLEOTIDE SEQUENCE</scope>
    <source>
        <strain evidence="1">Expedition CK06-06</strain>
    </source>
</reference>
<dbReference type="AlphaFoldDB" id="X1G541"/>
<accession>X1G541</accession>
<gene>
    <name evidence="1" type="ORF">S03H2_08069</name>
</gene>
<name>X1G541_9ZZZZ</name>
<comment type="caution">
    <text evidence="1">The sequence shown here is derived from an EMBL/GenBank/DDBJ whole genome shotgun (WGS) entry which is preliminary data.</text>
</comment>